<keyword evidence="12" id="KW-0675">Receptor</keyword>
<reference evidence="12" key="1">
    <citation type="submission" date="2020-10" db="EMBL/GenBank/DDBJ databases">
        <authorList>
            <person name="Gilroy R."/>
        </authorList>
    </citation>
    <scope>NUCLEOTIDE SEQUENCE</scope>
    <source>
        <strain evidence="12">G3-8215</strain>
    </source>
</reference>
<dbReference type="Pfam" id="PF07715">
    <property type="entry name" value="Plug"/>
    <property type="match status" value="1"/>
</dbReference>
<dbReference type="SUPFAM" id="SSF56935">
    <property type="entry name" value="Porins"/>
    <property type="match status" value="1"/>
</dbReference>
<dbReference type="InterPro" id="IPR023997">
    <property type="entry name" value="TonB-dep_OMP_SusC/RagA_CS"/>
</dbReference>
<comment type="similarity">
    <text evidence="8 9">Belongs to the TonB-dependent receptor family.</text>
</comment>
<evidence type="ECO:0000313" key="13">
    <source>
        <dbReference type="Proteomes" id="UP000725002"/>
    </source>
</evidence>
<dbReference type="InterPro" id="IPR012910">
    <property type="entry name" value="Plug_dom"/>
</dbReference>
<protein>
    <submittedName>
        <fullName evidence="12">TonB-dependent receptor</fullName>
    </submittedName>
</protein>
<keyword evidence="7 8" id="KW-0998">Cell outer membrane</keyword>
<feature type="domain" description="TonB-dependent receptor-like beta-barrel" evidence="10">
    <location>
        <begin position="426"/>
        <end position="740"/>
    </location>
</feature>
<feature type="domain" description="TonB-dependent receptor plug" evidence="11">
    <location>
        <begin position="108"/>
        <end position="215"/>
    </location>
</feature>
<evidence type="ECO:0000256" key="7">
    <source>
        <dbReference type="ARBA" id="ARBA00023237"/>
    </source>
</evidence>
<dbReference type="Proteomes" id="UP000725002">
    <property type="component" value="Unassembled WGS sequence"/>
</dbReference>
<evidence type="ECO:0000256" key="2">
    <source>
        <dbReference type="ARBA" id="ARBA00022448"/>
    </source>
</evidence>
<dbReference type="Pfam" id="PF00593">
    <property type="entry name" value="TonB_dep_Rec_b-barrel"/>
    <property type="match status" value="1"/>
</dbReference>
<accession>A0A940DPF4</accession>
<evidence type="ECO:0000313" key="12">
    <source>
        <dbReference type="EMBL" id="MBO8482594.1"/>
    </source>
</evidence>
<dbReference type="InterPro" id="IPR036942">
    <property type="entry name" value="Beta-barrel_TonB_sf"/>
</dbReference>
<organism evidence="12 13">
    <name type="scientific">Candidatus Cryptobacteroides avicola</name>
    <dbReference type="NCBI Taxonomy" id="2840757"/>
    <lineage>
        <taxon>Bacteria</taxon>
        <taxon>Pseudomonadati</taxon>
        <taxon>Bacteroidota</taxon>
        <taxon>Bacteroidia</taxon>
        <taxon>Bacteroidales</taxon>
        <taxon>Candidatus Cryptobacteroides</taxon>
    </lineage>
</organism>
<dbReference type="Gene3D" id="2.60.40.1120">
    <property type="entry name" value="Carboxypeptidase-like, regulatory domain"/>
    <property type="match status" value="1"/>
</dbReference>
<keyword evidence="5 9" id="KW-0798">TonB box</keyword>
<dbReference type="EMBL" id="JADILV010000005">
    <property type="protein sequence ID" value="MBO8482594.1"/>
    <property type="molecule type" value="Genomic_DNA"/>
</dbReference>
<dbReference type="InterPro" id="IPR000531">
    <property type="entry name" value="Beta-barrel_TonB"/>
</dbReference>
<dbReference type="NCBIfam" id="TIGR04057">
    <property type="entry name" value="SusC_RagA_signa"/>
    <property type="match status" value="1"/>
</dbReference>
<evidence type="ECO:0000256" key="1">
    <source>
        <dbReference type="ARBA" id="ARBA00004571"/>
    </source>
</evidence>
<dbReference type="Gene3D" id="2.40.170.20">
    <property type="entry name" value="TonB-dependent receptor, beta-barrel domain"/>
    <property type="match status" value="1"/>
</dbReference>
<evidence type="ECO:0000256" key="9">
    <source>
        <dbReference type="RuleBase" id="RU003357"/>
    </source>
</evidence>
<dbReference type="SUPFAM" id="SSF49464">
    <property type="entry name" value="Carboxypeptidase regulatory domain-like"/>
    <property type="match status" value="1"/>
</dbReference>
<sequence>MTIVFMVASPLPVSAQSLSISGQVLDNTGTPLAGAYVMVDGTSAGTTTDIDGHFSITADEGSLLRFSFIGFLDHEQKVDGKKTVLRIVLQPDSQTLEETVVIAYGTLDKKEITSSITSLKADDLVAGLGGSTIATVLEGKIPGLTISGDDSPNSSNGFQLRGVASVNASQGPLVVIDGIPGGDFRALNPEDIESIDVLKDASAGAIYGTRAAGGVILITTKSARQGRITATYTGEFSIETVRSRPDLLSSSEFVEYGLGRDYGYDTDWYDALLNDLPFSHKHHVSVSGGSETAQVYASFSASDQKGIVIGDNRTDYSGRLNANFNLFDGIVEIRANGEFRQAKRDRRNSSGTINEALMLNPTIPLMNPDNTFEYNVDGPGFGGSDFNPVADIELRENIGRDQWLLADAMLKVNIWDGLAAQATVGLDKRMYYQYRYVNAKHKESLDNARKGQAYQGYDNSTRLNVEAYLSYDKVFAEDHKVNAVAGYSFWQSNGENFNMTNADFTVDGIGPWDMGEGTWINDGRASMASNKDPRERLLSVFGRVNYSFKDRYLVQASVRREGSSKFGPNNRWGTFWAVSAGWRISAEPFMRNIRWINDLKIRAGYGVTGNNGFGNGYSTRQYKSYLTWPLPDGGGFASTYGTAQNINPDLKWEEKNEVNVGFDFAFFGNRLWGKFDYYYRMVNDLLYEVNVPQPPYIYPTMMKNIGSLMNRGFEFEIGGDIIRAKNFRWTSALRYSHNKSRILNMGADFYLDEVKFPSPGNPGYAVRLQNNSDIGQFYVYKYAGLSEDGKWLIYDKDGEVVPAQDGSVNNLVNENKHFVGNAIPKAIISMDHTFSWKNLDLSIYLRSWIDYDVYSQVNMYYGLQRSDQYNVLRTAYTKNKDIKDEKILTDYFIEDGTFLKIDAVTLGYNLDLSKYNIYLSKARFYLTVRDLATITKYSGIDPEVNINGLTPGFEYIKDTSSMYPRTCRFTLGVNLTF</sequence>
<dbReference type="InterPro" id="IPR023996">
    <property type="entry name" value="TonB-dep_OMP_SusC/RagA"/>
</dbReference>
<dbReference type="PROSITE" id="PS52016">
    <property type="entry name" value="TONB_DEPENDENT_REC_3"/>
    <property type="match status" value="1"/>
</dbReference>
<dbReference type="AlphaFoldDB" id="A0A940DPF4"/>
<keyword evidence="6 8" id="KW-0472">Membrane</keyword>
<evidence type="ECO:0000256" key="6">
    <source>
        <dbReference type="ARBA" id="ARBA00023136"/>
    </source>
</evidence>
<dbReference type="Pfam" id="PF13715">
    <property type="entry name" value="CarbopepD_reg_2"/>
    <property type="match status" value="1"/>
</dbReference>
<evidence type="ECO:0000256" key="3">
    <source>
        <dbReference type="ARBA" id="ARBA00022452"/>
    </source>
</evidence>
<comment type="subcellular location">
    <subcellularLocation>
        <location evidence="1 8">Cell outer membrane</location>
        <topology evidence="1 8">Multi-pass membrane protein</topology>
    </subcellularLocation>
</comment>
<dbReference type="NCBIfam" id="TIGR04056">
    <property type="entry name" value="OMP_RagA_SusC"/>
    <property type="match status" value="1"/>
</dbReference>
<comment type="caution">
    <text evidence="12">The sequence shown here is derived from an EMBL/GenBank/DDBJ whole genome shotgun (WGS) entry which is preliminary data.</text>
</comment>
<evidence type="ECO:0000256" key="5">
    <source>
        <dbReference type="ARBA" id="ARBA00023077"/>
    </source>
</evidence>
<name>A0A940DPF4_9BACT</name>
<dbReference type="InterPro" id="IPR037066">
    <property type="entry name" value="Plug_dom_sf"/>
</dbReference>
<reference evidence="12" key="2">
    <citation type="journal article" date="2021" name="PeerJ">
        <title>Extensive microbial diversity within the chicken gut microbiome revealed by metagenomics and culture.</title>
        <authorList>
            <person name="Gilroy R."/>
            <person name="Ravi A."/>
            <person name="Getino M."/>
            <person name="Pursley I."/>
            <person name="Horton D.L."/>
            <person name="Alikhan N.F."/>
            <person name="Baker D."/>
            <person name="Gharbi K."/>
            <person name="Hall N."/>
            <person name="Watson M."/>
            <person name="Adriaenssens E.M."/>
            <person name="Foster-Nyarko E."/>
            <person name="Jarju S."/>
            <person name="Secka A."/>
            <person name="Antonio M."/>
            <person name="Oren A."/>
            <person name="Chaudhuri R.R."/>
            <person name="La Ragione R."/>
            <person name="Hildebrand F."/>
            <person name="Pallen M.J."/>
        </authorList>
    </citation>
    <scope>NUCLEOTIDE SEQUENCE</scope>
    <source>
        <strain evidence="12">G3-8215</strain>
    </source>
</reference>
<keyword evidence="2 8" id="KW-0813">Transport</keyword>
<dbReference type="InterPro" id="IPR039426">
    <property type="entry name" value="TonB-dep_rcpt-like"/>
</dbReference>
<proteinExistence type="inferred from homology"/>
<keyword evidence="3 8" id="KW-1134">Transmembrane beta strand</keyword>
<evidence type="ECO:0000256" key="8">
    <source>
        <dbReference type="PROSITE-ProRule" id="PRU01360"/>
    </source>
</evidence>
<gene>
    <name evidence="12" type="ORF">IAB75_00515</name>
</gene>
<evidence type="ECO:0000256" key="4">
    <source>
        <dbReference type="ARBA" id="ARBA00022692"/>
    </source>
</evidence>
<dbReference type="GO" id="GO:0009279">
    <property type="term" value="C:cell outer membrane"/>
    <property type="evidence" value="ECO:0007669"/>
    <property type="project" value="UniProtKB-SubCell"/>
</dbReference>
<dbReference type="Gene3D" id="2.170.130.10">
    <property type="entry name" value="TonB-dependent receptor, plug domain"/>
    <property type="match status" value="1"/>
</dbReference>
<evidence type="ECO:0000259" key="11">
    <source>
        <dbReference type="Pfam" id="PF07715"/>
    </source>
</evidence>
<dbReference type="InterPro" id="IPR008969">
    <property type="entry name" value="CarboxyPept-like_regulatory"/>
</dbReference>
<evidence type="ECO:0000259" key="10">
    <source>
        <dbReference type="Pfam" id="PF00593"/>
    </source>
</evidence>
<keyword evidence="4 8" id="KW-0812">Transmembrane</keyword>